<dbReference type="SUPFAM" id="SSF69645">
    <property type="entry name" value="Arp2/3 complex subunits"/>
    <property type="match status" value="2"/>
</dbReference>
<gene>
    <name evidence="12" type="ORF">RHGRI_037022</name>
</gene>
<comment type="caution">
    <text evidence="12">The sequence shown here is derived from an EMBL/GenBank/DDBJ whole genome shotgun (WGS) entry which is preliminary data.</text>
</comment>
<dbReference type="GO" id="GO:0005885">
    <property type="term" value="C:Arp2/3 protein complex"/>
    <property type="evidence" value="ECO:0007669"/>
    <property type="project" value="InterPro"/>
</dbReference>
<dbReference type="FunFam" id="3.30.1460.20:FF:000006">
    <property type="entry name" value="Arp2/3 complex 34 kDa subunit"/>
    <property type="match status" value="1"/>
</dbReference>
<protein>
    <recommendedName>
        <fullName evidence="8 10">Arp2/3 complex 34 kDa subunit</fullName>
    </recommendedName>
</protein>
<dbReference type="GO" id="GO:0051015">
    <property type="term" value="F:actin filament binding"/>
    <property type="evidence" value="ECO:0007669"/>
    <property type="project" value="TreeGrafter"/>
</dbReference>
<feature type="region of interest" description="Disordered" evidence="11">
    <location>
        <begin position="297"/>
        <end position="328"/>
    </location>
</feature>
<dbReference type="GO" id="GO:0005200">
    <property type="term" value="F:structural constituent of cytoskeleton"/>
    <property type="evidence" value="ECO:0007669"/>
    <property type="project" value="TreeGrafter"/>
</dbReference>
<evidence type="ECO:0000256" key="1">
    <source>
        <dbReference type="ARBA" id="ARBA00004245"/>
    </source>
</evidence>
<evidence type="ECO:0000256" key="3">
    <source>
        <dbReference type="ARBA" id="ARBA00007192"/>
    </source>
</evidence>
<evidence type="ECO:0000256" key="2">
    <source>
        <dbReference type="ARBA" id="ARBA00004316"/>
    </source>
</evidence>
<dbReference type="PANTHER" id="PTHR12058:SF0">
    <property type="entry name" value="ACTIN-RELATED PROTEIN 2_3 COMPLEX SUBUNIT 2"/>
    <property type="match status" value="1"/>
</dbReference>
<dbReference type="GO" id="GO:0042995">
    <property type="term" value="C:cell projection"/>
    <property type="evidence" value="ECO:0007669"/>
    <property type="project" value="UniProtKB-SubCell"/>
</dbReference>
<dbReference type="InterPro" id="IPR034666">
    <property type="entry name" value="ARPC2/4"/>
</dbReference>
<evidence type="ECO:0000256" key="10">
    <source>
        <dbReference type="RuleBase" id="RU364015"/>
    </source>
</evidence>
<feature type="compositionally biased region" description="Basic and acidic residues" evidence="11">
    <location>
        <begin position="297"/>
        <end position="306"/>
    </location>
</feature>
<sequence length="328" mass="35928">MILLQSHSRYLLEILSNRVQNVEKGVELDCNWVEFGDIRYHIQASIKSPHLLLLSVSLPTPPPETVFFGGLPLGAIEAVKAAYGPVIQILDPPRDGFNLTVKLNLTKLPPDEGLVKTKTSLLVKIASLREVVMGAPLRVMLKHLASRTVAPDMDGLVALVHRPTESFFLVPQAEKVTVVFPMRFKDSIDTVLATSFLQEFVEARRTAGLVNAPPCSWSPSPPLELKGAAVEVLFANAGFVSFGIVNNSICKSAAALFGVAGVLARKTTVCFTVKCSEGFMHTRMRRRVESLIQALDRAKPDKEKAKKTGQSRSFKRLSLKEARSGLKS</sequence>
<organism evidence="12 13">
    <name type="scientific">Rhododendron griersonianum</name>
    <dbReference type="NCBI Taxonomy" id="479676"/>
    <lineage>
        <taxon>Eukaryota</taxon>
        <taxon>Viridiplantae</taxon>
        <taxon>Streptophyta</taxon>
        <taxon>Embryophyta</taxon>
        <taxon>Tracheophyta</taxon>
        <taxon>Spermatophyta</taxon>
        <taxon>Magnoliopsida</taxon>
        <taxon>eudicotyledons</taxon>
        <taxon>Gunneridae</taxon>
        <taxon>Pentapetalae</taxon>
        <taxon>asterids</taxon>
        <taxon>Ericales</taxon>
        <taxon>Ericaceae</taxon>
        <taxon>Ericoideae</taxon>
        <taxon>Rhodoreae</taxon>
        <taxon>Rhododendron</taxon>
    </lineage>
</organism>
<keyword evidence="7" id="KW-0966">Cell projection</keyword>
<dbReference type="Proteomes" id="UP000823749">
    <property type="component" value="Chromosome 13"/>
</dbReference>
<feature type="compositionally biased region" description="Basic residues" evidence="11">
    <location>
        <begin position="307"/>
        <end position="317"/>
    </location>
</feature>
<dbReference type="EMBL" id="JACTNZ010000013">
    <property type="protein sequence ID" value="KAG5516166.1"/>
    <property type="molecule type" value="Genomic_DNA"/>
</dbReference>
<comment type="subunit">
    <text evidence="10">Component of the Arp2/3 complex.</text>
</comment>
<dbReference type="GO" id="GO:0030041">
    <property type="term" value="P:actin filament polymerization"/>
    <property type="evidence" value="ECO:0007669"/>
    <property type="project" value="InterPro"/>
</dbReference>
<keyword evidence="5 10" id="KW-0009">Actin-binding</keyword>
<evidence type="ECO:0000256" key="7">
    <source>
        <dbReference type="ARBA" id="ARBA00023273"/>
    </source>
</evidence>
<keyword evidence="4 10" id="KW-0963">Cytoplasm</keyword>
<evidence type="ECO:0000313" key="12">
    <source>
        <dbReference type="EMBL" id="KAG5516166.1"/>
    </source>
</evidence>
<evidence type="ECO:0000256" key="9">
    <source>
        <dbReference type="ARBA" id="ARBA00056923"/>
    </source>
</evidence>
<dbReference type="Pfam" id="PF04045">
    <property type="entry name" value="P34-Arc"/>
    <property type="match status" value="1"/>
</dbReference>
<dbReference type="InterPro" id="IPR007188">
    <property type="entry name" value="ARPC2"/>
</dbReference>
<keyword evidence="6 10" id="KW-0206">Cytoskeleton</keyword>
<comment type="subcellular location">
    <subcellularLocation>
        <location evidence="2">Cell projection</location>
    </subcellularLocation>
    <subcellularLocation>
        <location evidence="1 10">Cytoplasm</location>
        <location evidence="1 10">Cytoskeleton</location>
    </subcellularLocation>
</comment>
<evidence type="ECO:0000256" key="8">
    <source>
        <dbReference type="ARBA" id="ARBA00029755"/>
    </source>
</evidence>
<comment type="function">
    <text evidence="9">Functions as actin-binding component of the Arp2/3 complex which is involved in regulation of actin polymerization and together with an activating nucleation-promoting factor (NPF) mediates the formation of branched actin networks. Seems to contact the mother actin filament. Arp2/3 complex plays a critical role in the control of cell morphogenesis via the modulation of cell polarity development.</text>
</comment>
<evidence type="ECO:0000256" key="11">
    <source>
        <dbReference type="SAM" id="MobiDB-lite"/>
    </source>
</evidence>
<evidence type="ECO:0000256" key="4">
    <source>
        <dbReference type="ARBA" id="ARBA00022490"/>
    </source>
</evidence>
<keyword evidence="13" id="KW-1185">Reference proteome</keyword>
<evidence type="ECO:0000256" key="5">
    <source>
        <dbReference type="ARBA" id="ARBA00023203"/>
    </source>
</evidence>
<dbReference type="AlphaFoldDB" id="A0AAV6HU92"/>
<name>A0AAV6HU92_9ERIC</name>
<proteinExistence type="inferred from homology"/>
<evidence type="ECO:0000256" key="6">
    <source>
        <dbReference type="ARBA" id="ARBA00023212"/>
    </source>
</evidence>
<reference evidence="12 13" key="1">
    <citation type="submission" date="2020-08" db="EMBL/GenBank/DDBJ databases">
        <title>Plant Genome Project.</title>
        <authorList>
            <person name="Zhang R.-G."/>
        </authorList>
    </citation>
    <scope>NUCLEOTIDE SEQUENCE [LARGE SCALE GENOMIC DNA]</scope>
    <source>
        <strain evidence="12">WSP0</strain>
        <tissue evidence="12">Leaf</tissue>
    </source>
</reference>
<dbReference type="Gene3D" id="3.30.1460.20">
    <property type="match status" value="2"/>
</dbReference>
<evidence type="ECO:0000313" key="13">
    <source>
        <dbReference type="Proteomes" id="UP000823749"/>
    </source>
</evidence>
<dbReference type="PANTHER" id="PTHR12058">
    <property type="entry name" value="ARP2/3 COMPLEX 34 KDA SUBUNIT"/>
    <property type="match status" value="1"/>
</dbReference>
<comment type="similarity">
    <text evidence="3 10">Belongs to the ARPC2 family.</text>
</comment>
<accession>A0AAV6HU92</accession>
<feature type="compositionally biased region" description="Basic and acidic residues" evidence="11">
    <location>
        <begin position="318"/>
        <end position="328"/>
    </location>
</feature>
<dbReference type="GO" id="GO:0034314">
    <property type="term" value="P:Arp2/3 complex-mediated actin nucleation"/>
    <property type="evidence" value="ECO:0007669"/>
    <property type="project" value="InterPro"/>
</dbReference>